<comment type="similarity">
    <text evidence="3">Belongs to the SWEET sugar transporter family.</text>
</comment>
<dbReference type="AlphaFoldDB" id="A0AAD2CWN1"/>
<comment type="caution">
    <text evidence="14">The sequence shown here is derived from an EMBL/GenBank/DDBJ whole genome shotgun (WGS) entry which is preliminary data.</text>
</comment>
<evidence type="ECO:0000256" key="5">
    <source>
        <dbReference type="ARBA" id="ARBA00022448"/>
    </source>
</evidence>
<feature type="transmembrane region" description="Helical" evidence="13">
    <location>
        <begin position="69"/>
        <end position="94"/>
    </location>
</feature>
<proteinExistence type="inferred from homology"/>
<keyword evidence="8 13" id="KW-0812">Transmembrane</keyword>
<dbReference type="Proteomes" id="UP001295423">
    <property type="component" value="Unassembled WGS sequence"/>
</dbReference>
<feature type="transmembrane region" description="Helical" evidence="13">
    <location>
        <begin position="157"/>
        <end position="178"/>
    </location>
</feature>
<evidence type="ECO:0000256" key="8">
    <source>
        <dbReference type="ARBA" id="ARBA00022692"/>
    </source>
</evidence>
<keyword evidence="9" id="KW-0677">Repeat</keyword>
<evidence type="ECO:0000256" key="11">
    <source>
        <dbReference type="ARBA" id="ARBA00023034"/>
    </source>
</evidence>
<feature type="transmembrane region" description="Helical" evidence="13">
    <location>
        <begin position="7"/>
        <end position="27"/>
    </location>
</feature>
<dbReference type="Gene3D" id="1.20.1280.290">
    <property type="match status" value="2"/>
</dbReference>
<organism evidence="14 15">
    <name type="scientific">Cylindrotheca closterium</name>
    <dbReference type="NCBI Taxonomy" id="2856"/>
    <lineage>
        <taxon>Eukaryota</taxon>
        <taxon>Sar</taxon>
        <taxon>Stramenopiles</taxon>
        <taxon>Ochrophyta</taxon>
        <taxon>Bacillariophyta</taxon>
        <taxon>Bacillariophyceae</taxon>
        <taxon>Bacillariophycidae</taxon>
        <taxon>Bacillariales</taxon>
        <taxon>Bacillariaceae</taxon>
        <taxon>Cylindrotheca</taxon>
    </lineage>
</organism>
<dbReference type="PANTHER" id="PTHR10791">
    <property type="entry name" value="RAG1-ACTIVATING PROTEIN 1"/>
    <property type="match status" value="1"/>
</dbReference>
<evidence type="ECO:0000256" key="9">
    <source>
        <dbReference type="ARBA" id="ARBA00022737"/>
    </source>
</evidence>
<dbReference type="GO" id="GO:0051119">
    <property type="term" value="F:sugar transmembrane transporter activity"/>
    <property type="evidence" value="ECO:0007669"/>
    <property type="project" value="InterPro"/>
</dbReference>
<keyword evidence="6" id="KW-1003">Cell membrane</keyword>
<keyword evidence="7" id="KW-0762">Sugar transport</keyword>
<dbReference type="Pfam" id="PF03083">
    <property type="entry name" value="MtN3_slv"/>
    <property type="match status" value="2"/>
</dbReference>
<dbReference type="FunFam" id="1.20.1280.290:FF:000004">
    <property type="entry name" value="Sugar transporter SWEET"/>
    <property type="match status" value="1"/>
</dbReference>
<feature type="transmembrane region" description="Helical" evidence="13">
    <location>
        <begin position="218"/>
        <end position="239"/>
    </location>
</feature>
<name>A0AAD2CWN1_9STRA</name>
<evidence type="ECO:0000256" key="12">
    <source>
        <dbReference type="ARBA" id="ARBA00023136"/>
    </source>
</evidence>
<evidence type="ECO:0000256" key="1">
    <source>
        <dbReference type="ARBA" id="ARBA00004651"/>
    </source>
</evidence>
<evidence type="ECO:0000313" key="15">
    <source>
        <dbReference type="Proteomes" id="UP001295423"/>
    </source>
</evidence>
<accession>A0AAD2CWN1</accession>
<evidence type="ECO:0000256" key="2">
    <source>
        <dbReference type="ARBA" id="ARBA00004653"/>
    </source>
</evidence>
<feature type="transmembrane region" description="Helical" evidence="13">
    <location>
        <begin position="245"/>
        <end position="266"/>
    </location>
</feature>
<comment type="subcellular location">
    <subcellularLocation>
        <location evidence="1">Cell membrane</location>
        <topology evidence="1">Multi-pass membrane protein</topology>
    </subcellularLocation>
    <subcellularLocation>
        <location evidence="2">Golgi apparatus membrane</location>
        <topology evidence="2">Multi-pass membrane protein</topology>
    </subcellularLocation>
</comment>
<evidence type="ECO:0000256" key="4">
    <source>
        <dbReference type="ARBA" id="ARBA00021741"/>
    </source>
</evidence>
<dbReference type="EMBL" id="CAKOGP040001557">
    <property type="protein sequence ID" value="CAJ1945932.1"/>
    <property type="molecule type" value="Genomic_DNA"/>
</dbReference>
<keyword evidence="12 13" id="KW-0472">Membrane</keyword>
<dbReference type="InterPro" id="IPR004316">
    <property type="entry name" value="SWEET_rpt"/>
</dbReference>
<gene>
    <name evidence="14" type="ORF">CYCCA115_LOCUS10074</name>
</gene>
<reference evidence="14" key="1">
    <citation type="submission" date="2023-08" db="EMBL/GenBank/DDBJ databases">
        <authorList>
            <person name="Audoor S."/>
            <person name="Bilcke G."/>
        </authorList>
    </citation>
    <scope>NUCLEOTIDE SEQUENCE</scope>
</reference>
<keyword evidence="11" id="KW-0333">Golgi apparatus</keyword>
<evidence type="ECO:0000256" key="10">
    <source>
        <dbReference type="ARBA" id="ARBA00022989"/>
    </source>
</evidence>
<evidence type="ECO:0000313" key="14">
    <source>
        <dbReference type="EMBL" id="CAJ1945932.1"/>
    </source>
</evidence>
<feature type="transmembrane region" description="Helical" evidence="13">
    <location>
        <begin position="184"/>
        <end position="206"/>
    </location>
</feature>
<dbReference type="InterPro" id="IPR047664">
    <property type="entry name" value="SWEET"/>
</dbReference>
<evidence type="ECO:0000256" key="6">
    <source>
        <dbReference type="ARBA" id="ARBA00022475"/>
    </source>
</evidence>
<protein>
    <recommendedName>
        <fullName evidence="4">Sugar transporter SWEET1</fullName>
    </recommendedName>
</protein>
<keyword evidence="15" id="KW-1185">Reference proteome</keyword>
<evidence type="ECO:0000256" key="13">
    <source>
        <dbReference type="SAM" id="Phobius"/>
    </source>
</evidence>
<keyword evidence="5" id="KW-0813">Transport</keyword>
<sequence length="322" mass="34605">MSSTQEIILEYVCPALGVVIANIMFAAPVRDLKAAIAKGELGTLNPTPWAFMLGNCVGWMIYGTLLKNVWILMGNGPGLLIAIWLNLGAIKLLYRGHYATDMRDTTERTLTASSLDLEQPAPVGGDMASIASDETKNTILVDELSATTPAPTGQENLLMLMCTVWVVFGTVLALADFMDLNSKVLMVGIVTNCILIVFYGAPLSTISQVLKDRHTASIHVPTMILNSLGSSFWCVYGIAISDYFIAGPNALGFVFGAVQIFLYMVFPRSPSAEGNTTDLEAKADLVLDFGTAERAEQVASSNLVQPHLQDVMEDYGTVAPSA</sequence>
<evidence type="ECO:0000256" key="7">
    <source>
        <dbReference type="ARBA" id="ARBA00022597"/>
    </source>
</evidence>
<keyword evidence="10 13" id="KW-1133">Transmembrane helix</keyword>
<dbReference type="GO" id="GO:0005886">
    <property type="term" value="C:plasma membrane"/>
    <property type="evidence" value="ECO:0007669"/>
    <property type="project" value="UniProtKB-SubCell"/>
</dbReference>
<dbReference type="GO" id="GO:0000139">
    <property type="term" value="C:Golgi membrane"/>
    <property type="evidence" value="ECO:0007669"/>
    <property type="project" value="UniProtKB-SubCell"/>
</dbReference>
<evidence type="ECO:0000256" key="3">
    <source>
        <dbReference type="ARBA" id="ARBA00007809"/>
    </source>
</evidence>